<protein>
    <recommendedName>
        <fullName evidence="1">DUF7159 domain-containing protein</fullName>
    </recommendedName>
</protein>
<evidence type="ECO:0000259" key="1">
    <source>
        <dbReference type="Pfam" id="PF23717"/>
    </source>
</evidence>
<dbReference type="EMBL" id="JAOL01000077">
    <property type="protein sequence ID" value="EUA92388.1"/>
    <property type="molecule type" value="Genomic_DNA"/>
</dbReference>
<dbReference type="SUPFAM" id="SSF53067">
    <property type="entry name" value="Actin-like ATPase domain"/>
    <property type="match status" value="1"/>
</dbReference>
<dbReference type="Pfam" id="PF23717">
    <property type="entry name" value="DUF7159"/>
    <property type="match status" value="1"/>
</dbReference>
<dbReference type="InterPro" id="IPR043129">
    <property type="entry name" value="ATPase_NBD"/>
</dbReference>
<feature type="domain" description="DUF7159" evidence="1">
    <location>
        <begin position="2"/>
        <end position="196"/>
    </location>
</feature>
<organism evidence="2 3">
    <name type="scientific">Mycobacterium ulcerans str. Harvey</name>
    <dbReference type="NCBI Taxonomy" id="1299332"/>
    <lineage>
        <taxon>Bacteria</taxon>
        <taxon>Bacillati</taxon>
        <taxon>Actinomycetota</taxon>
        <taxon>Actinomycetes</taxon>
        <taxon>Mycobacteriales</taxon>
        <taxon>Mycobacteriaceae</taxon>
        <taxon>Mycobacterium</taxon>
        <taxon>Mycobacterium ulcerans group</taxon>
    </lineage>
</organism>
<keyword evidence="3" id="KW-1185">Reference proteome</keyword>
<evidence type="ECO:0000313" key="3">
    <source>
        <dbReference type="Proteomes" id="UP000020681"/>
    </source>
</evidence>
<name>A0ABN0R5R2_MYCUL</name>
<dbReference type="Proteomes" id="UP000020681">
    <property type="component" value="Unassembled WGS sequence"/>
</dbReference>
<sequence length="280" mass="29595">MALVGAAAEGSAVIDQSSVDLAEGPVAVLTETIVGTNQLLADEGHHLVATRLCWSDQDRAEDLRRALDDSGVLDVAVLSESEAVTALLGPAHAGSAVLLVGEETASLSVLGGGDAPPTMLAAAPVEGDATSTFDTLMTHLDDEGGAPGEVLLVGSSEHTTVIADQFRDASTMRVEVPEDPTFALARGAAMAAAGQVRRWLSRSWAAMPAKQPPICPRSWPRRRRARTRTNSWPIRKPARTSCCRSRARMSTATMAPTMTNLPMTTKTKHRRVRGSVHGLC</sequence>
<gene>
    <name evidence="2" type="ORF">I551_1058</name>
</gene>
<evidence type="ECO:0000313" key="2">
    <source>
        <dbReference type="EMBL" id="EUA92388.1"/>
    </source>
</evidence>
<reference evidence="2 3" key="1">
    <citation type="submission" date="2014-01" db="EMBL/GenBank/DDBJ databases">
        <authorList>
            <person name="Dobos K."/>
            <person name="Lenaerts A."/>
            <person name="Ordway D."/>
            <person name="DeGroote M.A."/>
            <person name="Parker T."/>
            <person name="Sizemore C."/>
            <person name="Tallon L.J."/>
            <person name="Sadzewicz L.K."/>
            <person name="Sengamalay N."/>
            <person name="Fraser C.M."/>
            <person name="Hine E."/>
            <person name="Shefchek K.A."/>
            <person name="Das S.P."/>
            <person name="Tettelin H."/>
        </authorList>
    </citation>
    <scope>NUCLEOTIDE SEQUENCE [LARGE SCALE GENOMIC DNA]</scope>
    <source>
        <strain evidence="2 3">Harvey</strain>
    </source>
</reference>
<proteinExistence type="predicted"/>
<accession>A0ABN0R5R2</accession>
<dbReference type="Gene3D" id="3.30.420.40">
    <property type="match status" value="1"/>
</dbReference>
<comment type="caution">
    <text evidence="2">The sequence shown here is derived from an EMBL/GenBank/DDBJ whole genome shotgun (WGS) entry which is preliminary data.</text>
</comment>
<dbReference type="InterPro" id="IPR055583">
    <property type="entry name" value="DUF7159"/>
</dbReference>